<accession>A0ABR0X1V1</accession>
<name>A0ABR0X1V1_REHGL</name>
<comment type="subcellular location">
    <subcellularLocation>
        <location evidence="1">Cytoplasm</location>
    </subcellularLocation>
</comment>
<feature type="domain" description="RING-type" evidence="8">
    <location>
        <begin position="399"/>
        <end position="445"/>
    </location>
</feature>
<keyword evidence="10" id="KW-1185">Reference proteome</keyword>
<evidence type="ECO:0000256" key="7">
    <source>
        <dbReference type="SAM" id="MobiDB-lite"/>
    </source>
</evidence>
<evidence type="ECO:0000256" key="6">
    <source>
        <dbReference type="PROSITE-ProRule" id="PRU00175"/>
    </source>
</evidence>
<feature type="region of interest" description="Disordered" evidence="7">
    <location>
        <begin position="66"/>
        <end position="94"/>
    </location>
</feature>
<evidence type="ECO:0000256" key="1">
    <source>
        <dbReference type="ARBA" id="ARBA00004496"/>
    </source>
</evidence>
<dbReference type="Proteomes" id="UP001318860">
    <property type="component" value="Unassembled WGS sequence"/>
</dbReference>
<feature type="compositionally biased region" description="Basic residues" evidence="7">
    <location>
        <begin position="246"/>
        <end position="262"/>
    </location>
</feature>
<protein>
    <recommendedName>
        <fullName evidence="8">RING-type domain-containing protein</fullName>
    </recommendedName>
</protein>
<gene>
    <name evidence="9" type="ORF">DH2020_012815</name>
</gene>
<dbReference type="Pfam" id="PF25597">
    <property type="entry name" value="SH3_retrovirus"/>
    <property type="match status" value="1"/>
</dbReference>
<reference evidence="9 10" key="1">
    <citation type="journal article" date="2021" name="Comput. Struct. Biotechnol. J.">
        <title>De novo genome assembly of the potent medicinal plant Rehmannia glutinosa using nanopore technology.</title>
        <authorList>
            <person name="Ma L."/>
            <person name="Dong C."/>
            <person name="Song C."/>
            <person name="Wang X."/>
            <person name="Zheng X."/>
            <person name="Niu Y."/>
            <person name="Chen S."/>
            <person name="Feng W."/>
        </authorList>
    </citation>
    <scope>NUCLEOTIDE SEQUENCE [LARGE SCALE GENOMIC DNA]</scope>
    <source>
        <strain evidence="9">DH-2019</strain>
    </source>
</reference>
<dbReference type="PANTHER" id="PTHR12983:SF9">
    <property type="entry name" value="E3 UBIQUITIN-PROTEIN LIGASE RNF10"/>
    <property type="match status" value="1"/>
</dbReference>
<feature type="region of interest" description="Disordered" evidence="7">
    <location>
        <begin position="327"/>
        <end position="348"/>
    </location>
</feature>
<dbReference type="InterPro" id="IPR018957">
    <property type="entry name" value="Znf_C3HC4_RING-type"/>
</dbReference>
<evidence type="ECO:0000313" key="10">
    <source>
        <dbReference type="Proteomes" id="UP001318860"/>
    </source>
</evidence>
<dbReference type="InterPro" id="IPR057670">
    <property type="entry name" value="SH3_retrovirus"/>
</dbReference>
<evidence type="ECO:0000256" key="3">
    <source>
        <dbReference type="ARBA" id="ARBA00022723"/>
    </source>
</evidence>
<evidence type="ECO:0000313" key="9">
    <source>
        <dbReference type="EMBL" id="KAK6153176.1"/>
    </source>
</evidence>
<dbReference type="PANTHER" id="PTHR12983">
    <property type="entry name" value="RING FINGER 10 FAMILY MEMBER"/>
    <property type="match status" value="1"/>
</dbReference>
<dbReference type="Pfam" id="PF00097">
    <property type="entry name" value="zf-C3HC4"/>
    <property type="match status" value="1"/>
</dbReference>
<dbReference type="InterPro" id="IPR001841">
    <property type="entry name" value="Znf_RING"/>
</dbReference>
<dbReference type="InterPro" id="IPR017907">
    <property type="entry name" value="Znf_RING_CS"/>
</dbReference>
<dbReference type="InterPro" id="IPR039739">
    <property type="entry name" value="MAG2/RNF10"/>
</dbReference>
<evidence type="ECO:0000256" key="2">
    <source>
        <dbReference type="ARBA" id="ARBA00022490"/>
    </source>
</evidence>
<comment type="caution">
    <text evidence="9">The sequence shown here is derived from an EMBL/GenBank/DDBJ whole genome shotgun (WGS) entry which is preliminary data.</text>
</comment>
<feature type="compositionally biased region" description="Acidic residues" evidence="7">
    <location>
        <begin position="69"/>
        <end position="78"/>
    </location>
</feature>
<sequence>MVMFGNGKGRILGNGEIDKLDPKADEGIFMGYSTKSKAYWVYNKTSMVVEESILIKFNEALGVERIPNDESDEEDEIVPNDAISDQPSTSNVPQEDKGEFEMIMMGELNFFLRLQIKQCQEGIYISQSKYTKELLKKFGIEEGRIVATPMATNIKLDKDEKGKSVDESKYRAPTKPPNLWFPSAGPASLSHRSVESFELIKSSLLDISTCLGIVSCSPYLFAHFVSGQVAPATHDSGGSSKEVKGRERRNHGKSPIHQHGGKALHPVDATQAQVGSSEWRGKPPRTFVSPSAPQSVASSSSQISSGHSTGKKAQTFNGNHLLNFHYDPIPVSRPQPKAPPPRRHQKRKPYNKDLFFQANYKFVVLDSGNYSAESMDPDKMLSWDDIICLKYSTPFPVHCPICLDDPLCPQITSCGHIFCFPCILQYFSMGEVDLKDECWKKCPLCFTMISSKDLYTICIENVKQYCIGDEIEFVLLTRQKEAMSDLDSWIARANSGLVDDIEKRPYVCAAIEQLERRKKYWNEHRTSSGVKENASFMDLHQFLKMAVDGQHLILHPLSMKCLLHHYGNYESLPNRITGKILQLETVTQSEAMRRRYRFLSHFSLTTTFQLCEIDLRDKLPSESLSPFMDEIKNREKQRKQLARKELKEKIKAEAASSQFVPVPCYSHDAAPSFSVEDFEALGSSAVASSRPPTIGERQSFSSVARLGFAAAHDSPSLKTDVTQTAPMIDVPHDSSSAIGIHQPGWRNTGASFANITSRTKHLEMPVAPKANEAGKKGKKPSRILLSTAGGRRY</sequence>
<feature type="compositionally biased region" description="Polar residues" evidence="7">
    <location>
        <begin position="83"/>
        <end position="93"/>
    </location>
</feature>
<dbReference type="InterPro" id="IPR013083">
    <property type="entry name" value="Znf_RING/FYVE/PHD"/>
</dbReference>
<organism evidence="9 10">
    <name type="scientific">Rehmannia glutinosa</name>
    <name type="common">Chinese foxglove</name>
    <dbReference type="NCBI Taxonomy" id="99300"/>
    <lineage>
        <taxon>Eukaryota</taxon>
        <taxon>Viridiplantae</taxon>
        <taxon>Streptophyta</taxon>
        <taxon>Embryophyta</taxon>
        <taxon>Tracheophyta</taxon>
        <taxon>Spermatophyta</taxon>
        <taxon>Magnoliopsida</taxon>
        <taxon>eudicotyledons</taxon>
        <taxon>Gunneridae</taxon>
        <taxon>Pentapetalae</taxon>
        <taxon>asterids</taxon>
        <taxon>lamiids</taxon>
        <taxon>Lamiales</taxon>
        <taxon>Orobanchaceae</taxon>
        <taxon>Rehmannieae</taxon>
        <taxon>Rehmannia</taxon>
    </lineage>
</organism>
<keyword evidence="2" id="KW-0963">Cytoplasm</keyword>
<keyword evidence="4 6" id="KW-0863">Zinc-finger</keyword>
<evidence type="ECO:0000256" key="4">
    <source>
        <dbReference type="ARBA" id="ARBA00022771"/>
    </source>
</evidence>
<dbReference type="SMART" id="SM00184">
    <property type="entry name" value="RING"/>
    <property type="match status" value="1"/>
</dbReference>
<evidence type="ECO:0000256" key="5">
    <source>
        <dbReference type="ARBA" id="ARBA00022833"/>
    </source>
</evidence>
<dbReference type="PROSITE" id="PS50089">
    <property type="entry name" value="ZF_RING_2"/>
    <property type="match status" value="1"/>
</dbReference>
<keyword evidence="3" id="KW-0479">Metal-binding</keyword>
<feature type="region of interest" description="Disordered" evidence="7">
    <location>
        <begin position="231"/>
        <end position="314"/>
    </location>
</feature>
<proteinExistence type="predicted"/>
<feature type="compositionally biased region" description="Low complexity" evidence="7">
    <location>
        <begin position="288"/>
        <end position="305"/>
    </location>
</feature>
<evidence type="ECO:0000259" key="8">
    <source>
        <dbReference type="PROSITE" id="PS50089"/>
    </source>
</evidence>
<keyword evidence="5" id="KW-0862">Zinc</keyword>
<dbReference type="EMBL" id="JABTTQ020000006">
    <property type="protein sequence ID" value="KAK6153176.1"/>
    <property type="molecule type" value="Genomic_DNA"/>
</dbReference>
<dbReference type="PROSITE" id="PS00518">
    <property type="entry name" value="ZF_RING_1"/>
    <property type="match status" value="1"/>
</dbReference>
<dbReference type="SUPFAM" id="SSF57850">
    <property type="entry name" value="RING/U-box"/>
    <property type="match status" value="1"/>
</dbReference>
<feature type="region of interest" description="Disordered" evidence="7">
    <location>
        <begin position="766"/>
        <end position="793"/>
    </location>
</feature>
<dbReference type="CDD" id="cd16536">
    <property type="entry name" value="RING-HC_RNF10"/>
    <property type="match status" value="1"/>
</dbReference>
<dbReference type="Gene3D" id="3.30.40.10">
    <property type="entry name" value="Zinc/RING finger domain, C3HC4 (zinc finger)"/>
    <property type="match status" value="1"/>
</dbReference>